<proteinExistence type="predicted"/>
<keyword evidence="3" id="KW-1185">Reference proteome</keyword>
<accession>A0AAV8YYR4</accession>
<gene>
    <name evidence="2" type="ORF">NQ318_014067</name>
</gene>
<dbReference type="AlphaFoldDB" id="A0AAV8YYR4"/>
<sequence>MDRLSRPLPLTETTNNNATLDDLLSPVDSISWEVEHGTNDTEDIFEEVHRDNFLRRYAEPNKMYLTKKEADMRTAEKFTDEFKKTIRAIREETGLNKSLFDEESAIEDLLKAKERSYEPGANFAENRGTPIEIESEEDSTTTSSESNFWRLLSANSTSKFQVSPPIFYTFKQVEQHWLERPPIPWEKVEGSRKKCKKWLDGTTKHDMIRRSYTNKRIRIISDSQAALKALGAVQIHSQAVKDCMDSLIQLAEHNSITLEWERRHQSHEGNERADFLAKKGAEVPLREPEPTCGLAYWTARRTKDLLRDKHISHWAKVPGLRQSRMFIDEPSWNKSENLVETS</sequence>
<dbReference type="SUPFAM" id="SSF53098">
    <property type="entry name" value="Ribonuclease H-like"/>
    <property type="match status" value="1"/>
</dbReference>
<dbReference type="Proteomes" id="UP001162162">
    <property type="component" value="Unassembled WGS sequence"/>
</dbReference>
<evidence type="ECO:0000313" key="2">
    <source>
        <dbReference type="EMBL" id="KAJ8956712.1"/>
    </source>
</evidence>
<dbReference type="InterPro" id="IPR012337">
    <property type="entry name" value="RNaseH-like_sf"/>
</dbReference>
<organism evidence="2 3">
    <name type="scientific">Aromia moschata</name>
    <dbReference type="NCBI Taxonomy" id="1265417"/>
    <lineage>
        <taxon>Eukaryota</taxon>
        <taxon>Metazoa</taxon>
        <taxon>Ecdysozoa</taxon>
        <taxon>Arthropoda</taxon>
        <taxon>Hexapoda</taxon>
        <taxon>Insecta</taxon>
        <taxon>Pterygota</taxon>
        <taxon>Neoptera</taxon>
        <taxon>Endopterygota</taxon>
        <taxon>Coleoptera</taxon>
        <taxon>Polyphaga</taxon>
        <taxon>Cucujiformia</taxon>
        <taxon>Chrysomeloidea</taxon>
        <taxon>Cerambycidae</taxon>
        <taxon>Cerambycinae</taxon>
        <taxon>Callichromatini</taxon>
        <taxon>Aromia</taxon>
    </lineage>
</organism>
<name>A0AAV8YYR4_9CUCU</name>
<evidence type="ECO:0008006" key="4">
    <source>
        <dbReference type="Google" id="ProtNLM"/>
    </source>
</evidence>
<dbReference type="InterPro" id="IPR036397">
    <property type="entry name" value="RNaseH_sf"/>
</dbReference>
<comment type="caution">
    <text evidence="2">The sequence shown here is derived from an EMBL/GenBank/DDBJ whole genome shotgun (WGS) entry which is preliminary data.</text>
</comment>
<reference evidence="2" key="1">
    <citation type="journal article" date="2023" name="Insect Mol. Biol.">
        <title>Genome sequencing provides insights into the evolution of gene families encoding plant cell wall-degrading enzymes in longhorned beetles.</title>
        <authorList>
            <person name="Shin N.R."/>
            <person name="Okamura Y."/>
            <person name="Kirsch R."/>
            <person name="Pauchet Y."/>
        </authorList>
    </citation>
    <scope>NUCLEOTIDE SEQUENCE</scope>
    <source>
        <strain evidence="2">AMC_N1</strain>
    </source>
</reference>
<evidence type="ECO:0000256" key="1">
    <source>
        <dbReference type="SAM" id="MobiDB-lite"/>
    </source>
</evidence>
<feature type="region of interest" description="Disordered" evidence="1">
    <location>
        <begin position="120"/>
        <end position="142"/>
    </location>
</feature>
<dbReference type="Gene3D" id="3.30.420.10">
    <property type="entry name" value="Ribonuclease H-like superfamily/Ribonuclease H"/>
    <property type="match status" value="1"/>
</dbReference>
<dbReference type="EMBL" id="JAPWTK010000028">
    <property type="protein sequence ID" value="KAJ8956712.1"/>
    <property type="molecule type" value="Genomic_DNA"/>
</dbReference>
<protein>
    <recommendedName>
        <fullName evidence="4">RNase H type-1 domain-containing protein</fullName>
    </recommendedName>
</protein>
<evidence type="ECO:0000313" key="3">
    <source>
        <dbReference type="Proteomes" id="UP001162162"/>
    </source>
</evidence>
<dbReference type="GO" id="GO:0003676">
    <property type="term" value="F:nucleic acid binding"/>
    <property type="evidence" value="ECO:0007669"/>
    <property type="project" value="InterPro"/>
</dbReference>